<dbReference type="PANTHER" id="PTHR42908">
    <property type="entry name" value="TRANSLATION ELONGATION FACTOR-RELATED"/>
    <property type="match status" value="1"/>
</dbReference>
<feature type="transmembrane region" description="Helical" evidence="1">
    <location>
        <begin position="127"/>
        <end position="147"/>
    </location>
</feature>
<dbReference type="GO" id="GO:1990904">
    <property type="term" value="C:ribonucleoprotein complex"/>
    <property type="evidence" value="ECO:0007669"/>
    <property type="project" value="TreeGrafter"/>
</dbReference>
<accession>A0A1A9UIF9</accession>
<keyword evidence="4" id="KW-1185">Reference proteome</keyword>
<dbReference type="GO" id="GO:0005829">
    <property type="term" value="C:cytosol"/>
    <property type="evidence" value="ECO:0007669"/>
    <property type="project" value="TreeGrafter"/>
</dbReference>
<dbReference type="Proteomes" id="UP000078200">
    <property type="component" value="Unassembled WGS sequence"/>
</dbReference>
<dbReference type="GO" id="GO:0043022">
    <property type="term" value="F:ribosome binding"/>
    <property type="evidence" value="ECO:0007669"/>
    <property type="project" value="TreeGrafter"/>
</dbReference>
<dbReference type="InterPro" id="IPR000640">
    <property type="entry name" value="EFG_V-like"/>
</dbReference>
<evidence type="ECO:0000313" key="4">
    <source>
        <dbReference type="Proteomes" id="UP000078200"/>
    </source>
</evidence>
<organism evidence="3 4">
    <name type="scientific">Glossina austeni</name>
    <name type="common">Savannah tsetse fly</name>
    <dbReference type="NCBI Taxonomy" id="7395"/>
    <lineage>
        <taxon>Eukaryota</taxon>
        <taxon>Metazoa</taxon>
        <taxon>Ecdysozoa</taxon>
        <taxon>Arthropoda</taxon>
        <taxon>Hexapoda</taxon>
        <taxon>Insecta</taxon>
        <taxon>Pterygota</taxon>
        <taxon>Neoptera</taxon>
        <taxon>Endopterygota</taxon>
        <taxon>Diptera</taxon>
        <taxon>Brachycera</taxon>
        <taxon>Muscomorpha</taxon>
        <taxon>Hippoboscoidea</taxon>
        <taxon>Glossinidae</taxon>
        <taxon>Glossina</taxon>
    </lineage>
</organism>
<protein>
    <recommendedName>
        <fullName evidence="2">Elongation factor EFG domain-containing protein</fullName>
    </recommendedName>
</protein>
<reference evidence="3" key="1">
    <citation type="submission" date="2020-05" db="UniProtKB">
        <authorList>
            <consortium name="EnsemblMetazoa"/>
        </authorList>
    </citation>
    <scope>IDENTIFICATION</scope>
    <source>
        <strain evidence="3">TTRI</strain>
    </source>
</reference>
<evidence type="ECO:0000259" key="2">
    <source>
        <dbReference type="SMART" id="SM00838"/>
    </source>
</evidence>
<dbReference type="InterPro" id="IPR035647">
    <property type="entry name" value="EFG_III/V"/>
</dbReference>
<keyword evidence="1" id="KW-1133">Transmembrane helix</keyword>
<dbReference type="GO" id="GO:0042256">
    <property type="term" value="P:cytosolic ribosome assembly"/>
    <property type="evidence" value="ECO:0007669"/>
    <property type="project" value="TreeGrafter"/>
</dbReference>
<dbReference type="SMART" id="SM00838">
    <property type="entry name" value="EFG_C"/>
    <property type="match status" value="1"/>
</dbReference>
<dbReference type="SUPFAM" id="SSF54980">
    <property type="entry name" value="EF-G C-terminal domain-like"/>
    <property type="match status" value="1"/>
</dbReference>
<feature type="domain" description="Elongation factor EFG" evidence="2">
    <location>
        <begin position="62"/>
        <end position="138"/>
    </location>
</feature>
<dbReference type="Pfam" id="PF00679">
    <property type="entry name" value="EFG_C"/>
    <property type="match status" value="1"/>
</dbReference>
<dbReference type="AlphaFoldDB" id="A0A1A9UIF9"/>
<dbReference type="Gene3D" id="3.30.70.240">
    <property type="match status" value="1"/>
</dbReference>
<name>A0A1A9UIF9_GLOAU</name>
<proteinExistence type="predicted"/>
<dbReference type="GO" id="GO:0003924">
    <property type="term" value="F:GTPase activity"/>
    <property type="evidence" value="ECO:0007669"/>
    <property type="project" value="TreeGrafter"/>
</dbReference>
<dbReference type="VEuPathDB" id="VectorBase:GAUT005937"/>
<dbReference type="PANTHER" id="PTHR42908:SF3">
    <property type="entry name" value="ELONGATION FACTOR-LIKE GTPASE 1"/>
    <property type="match status" value="1"/>
</dbReference>
<keyword evidence="1" id="KW-0472">Membrane</keyword>
<dbReference type="STRING" id="7395.A0A1A9UIF9"/>
<keyword evidence="1" id="KW-0812">Transmembrane</keyword>
<evidence type="ECO:0000313" key="3">
    <source>
        <dbReference type="EnsemblMetazoa" id="GAUT005937-PA"/>
    </source>
</evidence>
<evidence type="ECO:0000256" key="1">
    <source>
        <dbReference type="SAM" id="Phobius"/>
    </source>
</evidence>
<sequence length="170" mass="18801">MFELLQGPTCLINLTTKILVKPFCSTGLMSQLIRFISLSYVIHNTNPSGIDVHNIDESHVVYDGKMYAVIGRRHGKILSGDLTQGSGNFFVSAILPVIESFNFAQEIRKQTSGLACPQLMFSHWEGLVVVAVTIAVAVAVAVAVALIKRQCVYYTRDTMINIFQPHSEKE</sequence>
<dbReference type="EnsemblMetazoa" id="GAUT005937-RA">
    <property type="protein sequence ID" value="GAUT005937-PA"/>
    <property type="gene ID" value="GAUT005937"/>
</dbReference>